<keyword evidence="1" id="KW-0963">Cytoplasm</keyword>
<organism evidence="2 3">
    <name type="scientific">Oceanospirillum multiglobuliferum</name>
    <dbReference type="NCBI Taxonomy" id="64969"/>
    <lineage>
        <taxon>Bacteria</taxon>
        <taxon>Pseudomonadati</taxon>
        <taxon>Pseudomonadota</taxon>
        <taxon>Gammaproteobacteria</taxon>
        <taxon>Oceanospirillales</taxon>
        <taxon>Oceanospirillaceae</taxon>
        <taxon>Oceanospirillum</taxon>
    </lineage>
</organism>
<dbReference type="HAMAP" id="MF_02216">
    <property type="entry name" value="UbiK"/>
    <property type="match status" value="1"/>
</dbReference>
<keyword evidence="1" id="KW-0831">Ubiquinone biosynthesis</keyword>
<comment type="caution">
    <text evidence="2">The sequence shown here is derived from an EMBL/GenBank/DDBJ whole genome shotgun (WGS) entry which is preliminary data.</text>
</comment>
<dbReference type="Pfam" id="PF04380">
    <property type="entry name" value="BMFP"/>
    <property type="match status" value="1"/>
</dbReference>
<comment type="similarity">
    <text evidence="1">Belongs to the UbiK family.</text>
</comment>
<protein>
    <recommendedName>
        <fullName evidence="1">Ubiquinone biosynthesis accessory factor UbiK</fullName>
    </recommendedName>
</protein>
<evidence type="ECO:0000313" key="2">
    <source>
        <dbReference type="EMBL" id="OPX54312.1"/>
    </source>
</evidence>
<evidence type="ECO:0000256" key="1">
    <source>
        <dbReference type="HAMAP-Rule" id="MF_02216"/>
    </source>
</evidence>
<dbReference type="AlphaFoldDB" id="A0A1T4SER2"/>
<dbReference type="GO" id="GO:0005829">
    <property type="term" value="C:cytosol"/>
    <property type="evidence" value="ECO:0007669"/>
    <property type="project" value="TreeGrafter"/>
</dbReference>
<gene>
    <name evidence="1" type="primary">ubiK</name>
    <name evidence="2" type="ORF">BTE48_14710</name>
</gene>
<feature type="coiled-coil region" evidence="1">
    <location>
        <begin position="59"/>
        <end position="86"/>
    </location>
</feature>
<keyword evidence="1" id="KW-0175">Coiled coil</keyword>
<reference evidence="2 3" key="1">
    <citation type="submission" date="2017-01" db="EMBL/GenBank/DDBJ databases">
        <title>Genome Sequencing of a Marine Spirillum, Oceanospirillum multiglobuliferum ATCC 33336, from Japan.</title>
        <authorList>
            <person name="Carney J.G."/>
            <person name="Trachtenberg A.M."/>
            <person name="Rheaume B.A."/>
            <person name="Linnane J.D."/>
            <person name="Pitts N.L."/>
            <person name="Mykles D.L."/>
            <person name="Maclea K.S."/>
        </authorList>
    </citation>
    <scope>NUCLEOTIDE SEQUENCE [LARGE SCALE GENOMIC DNA]</scope>
    <source>
        <strain evidence="2 3">ATCC 33336</strain>
    </source>
</reference>
<dbReference type="GO" id="GO:0006744">
    <property type="term" value="P:ubiquinone biosynthetic process"/>
    <property type="evidence" value="ECO:0007669"/>
    <property type="project" value="UniProtKB-UniRule"/>
</dbReference>
<dbReference type="UniPathway" id="UPA00232"/>
<dbReference type="STRING" id="64969.SAMN02745127_02985"/>
<proteinExistence type="inferred from homology"/>
<name>A0A1T4SER2_9GAMM</name>
<dbReference type="EMBL" id="MTSM01000028">
    <property type="protein sequence ID" value="OPX54312.1"/>
    <property type="molecule type" value="Genomic_DNA"/>
</dbReference>
<comment type="subcellular location">
    <subcellularLocation>
        <location evidence="1">Cytoplasm</location>
    </subcellularLocation>
</comment>
<accession>A0A1T4SER2</accession>
<dbReference type="OrthoDB" id="5297354at2"/>
<evidence type="ECO:0000313" key="3">
    <source>
        <dbReference type="Proteomes" id="UP000191418"/>
    </source>
</evidence>
<keyword evidence="3" id="KW-1185">Reference proteome</keyword>
<comment type="function">
    <text evidence="1">Required for efficient ubiquinone (coenzyme Q) biosynthesis. UbiK is probably an accessory factor of Ubi enzymes and facilitates ubiquinone biosynthesis by acting as an assembly factor, a targeting factor, or both.</text>
</comment>
<sequence length="86" mass="9770">MLKSEMISEFTRQISDKLSGAGLPGEAEMKSQVQRVAESVFSKLNLVTREEFDIQNEVLLRTRSKVESLEQQVKALEEIVKTLSEQ</sequence>
<dbReference type="InterPro" id="IPR007475">
    <property type="entry name" value="UbiK"/>
</dbReference>
<dbReference type="PANTHER" id="PTHR38040:SF1">
    <property type="entry name" value="UBIQUINONE BIOSYNTHESIS ACCESSORY FACTOR UBIK"/>
    <property type="match status" value="1"/>
</dbReference>
<dbReference type="PANTHER" id="PTHR38040">
    <property type="entry name" value="UBIQUINONE BIOSYNTHESIS ACCESSORY FACTOR UBIK"/>
    <property type="match status" value="1"/>
</dbReference>
<comment type="pathway">
    <text evidence="1">Cofactor biosynthesis; ubiquinone biosynthesis.</text>
</comment>
<dbReference type="Proteomes" id="UP000191418">
    <property type="component" value="Unassembled WGS sequence"/>
</dbReference>
<dbReference type="RefSeq" id="WP_078746497.1">
    <property type="nucleotide sequence ID" value="NZ_FUXG01000029.1"/>
</dbReference>